<proteinExistence type="predicted"/>
<feature type="domain" description="TraG P-loop" evidence="1">
    <location>
        <begin position="587"/>
        <end position="755"/>
    </location>
</feature>
<accession>A0A6I2UI73</accession>
<sequence>MYKMNLFSNTYKKKHFLRDAMVWGTLHTGRLPGSNEKVAIVLNKDGSFQLTMAYHGPDLDSSIEAELSMITVQLSKEFCSLPTDYVLYFESQRVPSLAYPTEQYFPDMVTKAMDKEREVLFSDGGHYESKFYVTIYYRPPLDSAEKMKEIFIEGRKKKVVHAEDTLDRFLEQVNKFYMVITGLRIPIRPLTADETVTYLHSTISDNPRPIKVPGKPLLLDSYLYDTPLYGGLEPKLNKQHLRIVVPVKYPHATAFGLLDALNNLDFPYRWSTRCFCMTKNDTLSTLETMRKAWYAKLQSFWSYFIHRDDPNLERYNDEHVEGLIHEIKEARLAVEADSFGFVYYTTAIIVASDDPEEADQRARTIKQLMLDSGFKKVSVETLNAVEAWMGSLPGLVGRNIRREIISTGNLVHLMPISAIWAGNGYNRHLEGPPLLYTETNGNTPFRLNLHVGQIGHTMLVGDTGAGKSVHLCCIEAAFRRYKNARVIIFDNGKSSKVLTYGVGGRFYDLADERNGLSFQPLAQVDNPDERQWAMEWLCDFLQDEGIEVMPHIKSLIREALSTLSSLPKEHRTISTFKDYIQNEHLKQAIAPMTMGNEYGSIFDSNIDTLELSSWQSFEMGKIINKQNIIGPVLMYIFHRIENMLKGYDGHDVTQDGPTLIVLDECWMFFKNPLFALKIEDWLRTLRKFNASVIFATQSLDDVVKSPLFDIILGSCKTHIFLPDEMAMEPKRKAVYSQFKLNERQMEILSVAKKQKHYYYTSPEGSRLYDLGLESCPLSLAYVAVGKKDLALCEKIIENYGLEKFNQFWLKEHGLDIPGTFAAKEEAV</sequence>
<dbReference type="InterPro" id="IPR043964">
    <property type="entry name" value="P-loop_TraG"/>
</dbReference>
<gene>
    <name evidence="2" type="ORF">FYJ84_09680</name>
</gene>
<dbReference type="PANTHER" id="PTHR30121:SF12">
    <property type="entry name" value="TYPE IV SECRETION SYSTEM PROTEIN CAGE"/>
    <property type="match status" value="1"/>
</dbReference>
<dbReference type="AlphaFoldDB" id="A0A6I2UI73"/>
<evidence type="ECO:0000313" key="2">
    <source>
        <dbReference type="EMBL" id="MSU09254.1"/>
    </source>
</evidence>
<evidence type="ECO:0000313" key="3">
    <source>
        <dbReference type="Proteomes" id="UP000433181"/>
    </source>
</evidence>
<dbReference type="InterPro" id="IPR051162">
    <property type="entry name" value="T4SS_component"/>
</dbReference>
<keyword evidence="3" id="KW-1185">Reference proteome</keyword>
<dbReference type="PANTHER" id="PTHR30121">
    <property type="entry name" value="UNCHARACTERIZED PROTEIN YJGR-RELATED"/>
    <property type="match status" value="1"/>
</dbReference>
<dbReference type="Pfam" id="PF19044">
    <property type="entry name" value="P-loop_TraG"/>
    <property type="match status" value="1"/>
</dbReference>
<reference evidence="2 3" key="1">
    <citation type="submission" date="2019-08" db="EMBL/GenBank/DDBJ databases">
        <title>In-depth cultivation of the pig gut microbiome towards novel bacterial diversity and tailored functional studies.</title>
        <authorList>
            <person name="Wylensek D."/>
            <person name="Hitch T.C.A."/>
            <person name="Clavel T."/>
        </authorList>
    </citation>
    <scope>NUCLEOTIDE SEQUENCE [LARGE SCALE GENOMIC DNA]</scope>
    <source>
        <strain evidence="2 3">WCA-693-APC-5D-A</strain>
    </source>
</reference>
<dbReference type="Gene3D" id="1.10.8.730">
    <property type="match status" value="1"/>
</dbReference>
<dbReference type="GeneID" id="96779192"/>
<dbReference type="InterPro" id="IPR027417">
    <property type="entry name" value="P-loop_NTPase"/>
</dbReference>
<dbReference type="Proteomes" id="UP000433181">
    <property type="component" value="Unassembled WGS sequence"/>
</dbReference>
<comment type="caution">
    <text evidence="2">The sequence shown here is derived from an EMBL/GenBank/DDBJ whole genome shotgun (WGS) entry which is preliminary data.</text>
</comment>
<dbReference type="EMBL" id="VUNR01000019">
    <property type="protein sequence ID" value="MSU09254.1"/>
    <property type="molecule type" value="Genomic_DNA"/>
</dbReference>
<dbReference type="RefSeq" id="WP_154407426.1">
    <property type="nucleotide sequence ID" value="NZ_VUNR01000019.1"/>
</dbReference>
<dbReference type="SUPFAM" id="SSF52540">
    <property type="entry name" value="P-loop containing nucleoside triphosphate hydrolases"/>
    <property type="match status" value="1"/>
</dbReference>
<evidence type="ECO:0000259" key="1">
    <source>
        <dbReference type="Pfam" id="PF19044"/>
    </source>
</evidence>
<dbReference type="CDD" id="cd01127">
    <property type="entry name" value="TrwB_TraG_TraD_VirD4"/>
    <property type="match status" value="1"/>
</dbReference>
<dbReference type="Gene3D" id="3.40.50.300">
    <property type="entry name" value="P-loop containing nucleotide triphosphate hydrolases"/>
    <property type="match status" value="1"/>
</dbReference>
<protein>
    <submittedName>
        <fullName evidence="2">Conjugal transfer protein TrbE</fullName>
    </submittedName>
</protein>
<organism evidence="2 3">
    <name type="scientific">Anaerovibrio slackiae</name>
    <dbReference type="NCBI Taxonomy" id="2652309"/>
    <lineage>
        <taxon>Bacteria</taxon>
        <taxon>Bacillati</taxon>
        <taxon>Bacillota</taxon>
        <taxon>Negativicutes</taxon>
        <taxon>Selenomonadales</taxon>
        <taxon>Selenomonadaceae</taxon>
        <taxon>Anaerovibrio</taxon>
    </lineage>
</organism>
<name>A0A6I2UI73_9FIRM</name>